<evidence type="ECO:0000313" key="2">
    <source>
        <dbReference type="EMBL" id="GHP07892.1"/>
    </source>
</evidence>
<reference evidence="2" key="1">
    <citation type="submission" date="2020-10" db="EMBL/GenBank/DDBJ databases">
        <title>Unveiling of a novel bifunctional photoreceptor, Dualchrome1, isolated from a cosmopolitan green alga.</title>
        <authorList>
            <person name="Suzuki S."/>
            <person name="Kawachi M."/>
        </authorList>
    </citation>
    <scope>NUCLEOTIDE SEQUENCE</scope>
    <source>
        <strain evidence="2">NIES 2893</strain>
    </source>
</reference>
<dbReference type="InterPro" id="IPR016024">
    <property type="entry name" value="ARM-type_fold"/>
</dbReference>
<dbReference type="InterPro" id="IPR011989">
    <property type="entry name" value="ARM-like"/>
</dbReference>
<feature type="compositionally biased region" description="Low complexity" evidence="1">
    <location>
        <begin position="1"/>
        <end position="12"/>
    </location>
</feature>
<dbReference type="GO" id="GO:0008017">
    <property type="term" value="F:microtubule binding"/>
    <property type="evidence" value="ECO:0007669"/>
    <property type="project" value="TreeGrafter"/>
</dbReference>
<feature type="region of interest" description="Disordered" evidence="1">
    <location>
        <begin position="1"/>
        <end position="25"/>
    </location>
</feature>
<sequence>MVATSTSTAATTLRERVPLAEPAESSAVGPATATIRFPTRPYVPAENDAMDLRDVKSFHGAAAVVANAIDAYRTARLTFISTMHKLALKPDEATLKAILDQDVLALLCAPPVKDAAPSVRYWTMQVLEALSSRAPSVPPTLAGAGVLQNMLPSLRHDRVKVRESTLQALLRLVNVGGADLSLSLVECGALPLLTEQLKFFDLSVRELSIRVMSAIVRASDETARAVATPELLESLVGNMSGHDAVNLKEAAVATLANVAAVDPQLAALVQEAGVVAPAVALSRDEVPDRLRASALLCLAQISRHSNELAETCASAGAHNAAVSALVHTAGSVRTSGAKLALMLCRRNARLSKAMMDAGACAALVRCVSSNHHSASPEALDSCVALGHLAGADPDFAAAVVRANGVIALSHGLTSKAKSLQTGAAWSLGKVASASASCARTLAEKIVHDKLRPLAVKRAGARTPAMEAAGAPPAPVPDGADAEVAEALGRHASECLLTVARSSDHLPTLTALCSPEVPWDVAREAAVSLARLLPSDPAARRDFVSVGALKRLAELAKMCVVFAESAATMDARNMDKGSTPDGRSPLDQGAWPDAEAVAKRQLLEAARSVFGLYPEDVLSHYGAAHLTTVAAGA</sequence>
<evidence type="ECO:0008006" key="4">
    <source>
        <dbReference type="Google" id="ProtNLM"/>
    </source>
</evidence>
<evidence type="ECO:0000313" key="3">
    <source>
        <dbReference type="Proteomes" id="UP000660262"/>
    </source>
</evidence>
<dbReference type="Proteomes" id="UP000660262">
    <property type="component" value="Unassembled WGS sequence"/>
</dbReference>
<dbReference type="AlphaFoldDB" id="A0A830HLZ7"/>
<dbReference type="PANTHER" id="PTHR23314:SF0">
    <property type="entry name" value="SPERM-ASSOCIATED ANTIGEN 6"/>
    <property type="match status" value="1"/>
</dbReference>
<accession>A0A830HLZ7</accession>
<dbReference type="GO" id="GO:0015630">
    <property type="term" value="C:microtubule cytoskeleton"/>
    <property type="evidence" value="ECO:0007669"/>
    <property type="project" value="TreeGrafter"/>
</dbReference>
<organism evidence="2 3">
    <name type="scientific">Pycnococcus provasolii</name>
    <dbReference type="NCBI Taxonomy" id="41880"/>
    <lineage>
        <taxon>Eukaryota</taxon>
        <taxon>Viridiplantae</taxon>
        <taxon>Chlorophyta</taxon>
        <taxon>Pseudoscourfieldiophyceae</taxon>
        <taxon>Pseudoscourfieldiales</taxon>
        <taxon>Pycnococcaceae</taxon>
        <taxon>Pycnococcus</taxon>
    </lineage>
</organism>
<name>A0A830HLZ7_9CHLO</name>
<proteinExistence type="predicted"/>
<comment type="caution">
    <text evidence="2">The sequence shown here is derived from an EMBL/GenBank/DDBJ whole genome shotgun (WGS) entry which is preliminary data.</text>
</comment>
<dbReference type="OrthoDB" id="522946at2759"/>
<dbReference type="SMART" id="SM00185">
    <property type="entry name" value="ARM"/>
    <property type="match status" value="5"/>
</dbReference>
<evidence type="ECO:0000256" key="1">
    <source>
        <dbReference type="SAM" id="MobiDB-lite"/>
    </source>
</evidence>
<dbReference type="EMBL" id="BNJQ01000018">
    <property type="protein sequence ID" value="GHP07892.1"/>
    <property type="molecule type" value="Genomic_DNA"/>
</dbReference>
<gene>
    <name evidence="2" type="ORF">PPROV_000663400</name>
</gene>
<protein>
    <recommendedName>
        <fullName evidence="4">Armadillo repeat-containing protein 8</fullName>
    </recommendedName>
</protein>
<keyword evidence="3" id="KW-1185">Reference proteome</keyword>
<dbReference type="InterPro" id="IPR000225">
    <property type="entry name" value="Armadillo"/>
</dbReference>
<dbReference type="GO" id="GO:0003341">
    <property type="term" value="P:cilium movement"/>
    <property type="evidence" value="ECO:0007669"/>
    <property type="project" value="TreeGrafter"/>
</dbReference>
<dbReference type="SUPFAM" id="SSF48371">
    <property type="entry name" value="ARM repeat"/>
    <property type="match status" value="1"/>
</dbReference>
<dbReference type="Gene3D" id="1.25.10.10">
    <property type="entry name" value="Leucine-rich Repeat Variant"/>
    <property type="match status" value="3"/>
</dbReference>
<dbReference type="PANTHER" id="PTHR23314">
    <property type="entry name" value="SPERM-ASSOCIATED ANTIGEN 6 ARMADILLO REPEAT-CONTAINING"/>
    <property type="match status" value="1"/>
</dbReference>